<dbReference type="EMBL" id="JXST01000001">
    <property type="protein sequence ID" value="KIU18753.1"/>
    <property type="molecule type" value="Genomic_DNA"/>
</dbReference>
<gene>
    <name evidence="2" type="ORF">TL10_00400</name>
</gene>
<dbReference type="OrthoDB" id="9808140at2"/>
<dbReference type="Gene3D" id="3.40.50.150">
    <property type="entry name" value="Vaccinia Virus protein VP39"/>
    <property type="match status" value="1"/>
</dbReference>
<organism evidence="2 3">
    <name type="scientific">Mycolicibacterium llatzerense</name>
    <dbReference type="NCBI Taxonomy" id="280871"/>
    <lineage>
        <taxon>Bacteria</taxon>
        <taxon>Bacillati</taxon>
        <taxon>Actinomycetota</taxon>
        <taxon>Actinomycetes</taxon>
        <taxon>Mycobacteriales</taxon>
        <taxon>Mycobacteriaceae</taxon>
        <taxon>Mycolicibacterium</taxon>
    </lineage>
</organism>
<accession>A0A0D1JAZ5</accession>
<dbReference type="CDD" id="cd02440">
    <property type="entry name" value="AdoMet_MTases"/>
    <property type="match status" value="1"/>
</dbReference>
<dbReference type="Proteomes" id="UP000032221">
    <property type="component" value="Unassembled WGS sequence"/>
</dbReference>
<dbReference type="SUPFAM" id="SSF53335">
    <property type="entry name" value="S-adenosyl-L-methionine-dependent methyltransferases"/>
    <property type="match status" value="1"/>
</dbReference>
<dbReference type="RefSeq" id="WP_043983950.1">
    <property type="nucleotide sequence ID" value="NZ_JXST01000001.1"/>
</dbReference>
<proteinExistence type="predicted"/>
<dbReference type="InterPro" id="IPR041698">
    <property type="entry name" value="Methyltransf_25"/>
</dbReference>
<name>A0A0D1JAZ5_9MYCO</name>
<feature type="domain" description="Methyltransferase" evidence="1">
    <location>
        <begin position="49"/>
        <end position="144"/>
    </location>
</feature>
<dbReference type="PATRIC" id="fig|280871.6.peg.80"/>
<evidence type="ECO:0000259" key="1">
    <source>
        <dbReference type="Pfam" id="PF13649"/>
    </source>
</evidence>
<sequence>MFRIEQDAHGLLITNPRGYRVFATVFFGGRRRHDAEVAAASGAAMGHCVLDIACGTGELVAVLADRVGPGGTVLGVDAAPEMVEYARANSRGSNCRFEYGIAQSLDLPDRSFDVVTCTFAMHHIPESDRDAAIAEMHRVLRPGGSLLLADLASVGMRGVVTRLLSRHMDPAEIDIRRYRQALVENGFQQVETALVRPATRILTAVKPA</sequence>
<dbReference type="InterPro" id="IPR029063">
    <property type="entry name" value="SAM-dependent_MTases_sf"/>
</dbReference>
<dbReference type="Pfam" id="PF13649">
    <property type="entry name" value="Methyltransf_25"/>
    <property type="match status" value="1"/>
</dbReference>
<dbReference type="AlphaFoldDB" id="A0A0D1JAZ5"/>
<dbReference type="PANTHER" id="PTHR42912:SF80">
    <property type="entry name" value="METHYLTRANSFERASE DOMAIN-CONTAINING PROTEIN"/>
    <property type="match status" value="1"/>
</dbReference>
<reference evidence="2 3" key="1">
    <citation type="submission" date="2015-01" db="EMBL/GenBank/DDBJ databases">
        <title>Genome sequence of Mycobacterium llatzerense and Mycobacterium immunogenum recovered from brain abscess.</title>
        <authorList>
            <person name="Greninger A.L."/>
            <person name="Langelier C."/>
            <person name="Cunningham G."/>
            <person name="Chiu C.Y."/>
            <person name="Miller S."/>
        </authorList>
    </citation>
    <scope>NUCLEOTIDE SEQUENCE [LARGE SCALE GENOMIC DNA]</scope>
    <source>
        <strain evidence="2 3">CLUC14</strain>
    </source>
</reference>
<comment type="caution">
    <text evidence="2">The sequence shown here is derived from an EMBL/GenBank/DDBJ whole genome shotgun (WGS) entry which is preliminary data.</text>
</comment>
<dbReference type="InterPro" id="IPR050508">
    <property type="entry name" value="Methyltransf_Superfamily"/>
</dbReference>
<dbReference type="GO" id="GO:0008168">
    <property type="term" value="F:methyltransferase activity"/>
    <property type="evidence" value="ECO:0007669"/>
    <property type="project" value="TreeGrafter"/>
</dbReference>
<protein>
    <recommendedName>
        <fullName evidence="1">Methyltransferase domain-containing protein</fullName>
    </recommendedName>
</protein>
<evidence type="ECO:0000313" key="2">
    <source>
        <dbReference type="EMBL" id="KIU18753.1"/>
    </source>
</evidence>
<dbReference type="STRING" id="280871.TL10_00400"/>
<keyword evidence="3" id="KW-1185">Reference proteome</keyword>
<dbReference type="PANTHER" id="PTHR42912">
    <property type="entry name" value="METHYLTRANSFERASE"/>
    <property type="match status" value="1"/>
</dbReference>
<evidence type="ECO:0000313" key="3">
    <source>
        <dbReference type="Proteomes" id="UP000032221"/>
    </source>
</evidence>